<gene>
    <name evidence="3" type="ORF">JIN78_00565</name>
</gene>
<sequence length="739" mass="84448">MTTTSPSSYPAPPKFLLGLAVIIWGLLTDHLLTGLVTALLVEGRHWLNWRWQFKLRGYSRAWILSLIVLAGVVAYHSLNLSGPTAALAFIEWLPLIFLPLILAQQYGEEEAVPTTVFSLVARRRLQRERRLGKIIPESYIQLGYPYFAFILLATGFTASGQRDQLTFFLILIALVAFAYYFGQQRDQRRLWPTVVAMILVATSSYFMSQGLVQLYYWLKHGHFLSSQGKDLPIQQRTAIGQLGELKQTRRIQWRLNVPKQTRPPKLLMTAGYNAYRAGKWQAWDPDFPDQDRTYVDLLTLAGEENEGEFAFDTQGFELNNDDSPSPPPIRIRGAIATNEKTLPAPSSPGLFAQAHEIDSIEQNRLGTLLAINAGSVVDYHVWESRHPEWREAPPMEQIRPNEEPEIIALSLPNKNEFYNERQAIEEVAEGLKLASLPEEKRIQTLKDYFQENFRYSTHLRISGADGRSALADFLTETREGHCEYFATATTLLLRASGIPAHYVVGYAVHENSKEPNEYVLRGTHAHAWCRAYLGGKSEVIVDERQVEKNGELTTLSFTRVVWSGGQWTDIDLTPPNWFQIDSPPPNWKERLADQLQRGREDFQVWRSNEANRGWVNLLLAVVASAVLIFIGWRLMTTRLKKDSPSPHSRAENFGSRTLLNEKIPTLEHHLGKRRPGMSLDRWLAENLPDFPESNLATILSYQAEQRFADRKLTHSEYVEFERLIESLVESCSQRKERSF</sequence>
<accession>A0A934VL58</accession>
<reference evidence="3" key="1">
    <citation type="submission" date="2021-01" db="EMBL/GenBank/DDBJ databases">
        <title>Modified the classification status of verrucomicrobia.</title>
        <authorList>
            <person name="Feng X."/>
        </authorList>
    </citation>
    <scope>NUCLEOTIDE SEQUENCE</scope>
    <source>
        <strain evidence="3">KCTC 12986</strain>
    </source>
</reference>
<feature type="domain" description="Transglutaminase-like" evidence="2">
    <location>
        <begin position="474"/>
        <end position="545"/>
    </location>
</feature>
<feature type="transmembrane region" description="Helical" evidence="1">
    <location>
        <begin position="194"/>
        <end position="218"/>
    </location>
</feature>
<dbReference type="PANTHER" id="PTHR42736:SF1">
    <property type="entry name" value="PROTEIN-GLUTAMINE GAMMA-GLUTAMYLTRANSFERASE"/>
    <property type="match status" value="1"/>
</dbReference>
<dbReference type="InterPro" id="IPR038765">
    <property type="entry name" value="Papain-like_cys_pep_sf"/>
</dbReference>
<dbReference type="AlphaFoldDB" id="A0A934VL58"/>
<evidence type="ECO:0000259" key="2">
    <source>
        <dbReference type="SMART" id="SM00460"/>
    </source>
</evidence>
<dbReference type="RefSeq" id="WP_200389969.1">
    <property type="nucleotide sequence ID" value="NZ_JAENIO010000001.1"/>
</dbReference>
<dbReference type="SMART" id="SM00460">
    <property type="entry name" value="TGc"/>
    <property type="match status" value="1"/>
</dbReference>
<dbReference type="Gene3D" id="3.10.620.30">
    <property type="match status" value="1"/>
</dbReference>
<evidence type="ECO:0000313" key="4">
    <source>
        <dbReference type="Proteomes" id="UP000604083"/>
    </source>
</evidence>
<keyword evidence="1" id="KW-0472">Membrane</keyword>
<dbReference type="Pfam" id="PF01841">
    <property type="entry name" value="Transglut_core"/>
    <property type="match status" value="1"/>
</dbReference>
<evidence type="ECO:0000256" key="1">
    <source>
        <dbReference type="SAM" id="Phobius"/>
    </source>
</evidence>
<keyword evidence="4" id="KW-1185">Reference proteome</keyword>
<feature type="transmembrane region" description="Helical" evidence="1">
    <location>
        <begin position="165"/>
        <end position="182"/>
    </location>
</feature>
<name>A0A934VL58_9BACT</name>
<dbReference type="SUPFAM" id="SSF54001">
    <property type="entry name" value="Cysteine proteinases"/>
    <property type="match status" value="1"/>
</dbReference>
<dbReference type="EMBL" id="JAENIO010000001">
    <property type="protein sequence ID" value="MBK1832535.1"/>
    <property type="molecule type" value="Genomic_DNA"/>
</dbReference>
<feature type="transmembrane region" description="Helical" evidence="1">
    <location>
        <begin position="15"/>
        <end position="41"/>
    </location>
</feature>
<evidence type="ECO:0000313" key="3">
    <source>
        <dbReference type="EMBL" id="MBK1832535.1"/>
    </source>
</evidence>
<dbReference type="Proteomes" id="UP000604083">
    <property type="component" value="Unassembled WGS sequence"/>
</dbReference>
<proteinExistence type="predicted"/>
<feature type="transmembrane region" description="Helical" evidence="1">
    <location>
        <begin position="613"/>
        <end position="632"/>
    </location>
</feature>
<dbReference type="InterPro" id="IPR052901">
    <property type="entry name" value="Bact_TGase-like"/>
</dbReference>
<protein>
    <recommendedName>
        <fullName evidence="2">Transglutaminase-like domain-containing protein</fullName>
    </recommendedName>
</protein>
<dbReference type="PANTHER" id="PTHR42736">
    <property type="entry name" value="PROTEIN-GLUTAMINE GAMMA-GLUTAMYLTRANSFERASE"/>
    <property type="match status" value="1"/>
</dbReference>
<feature type="transmembrane region" description="Helical" evidence="1">
    <location>
        <begin position="61"/>
        <end position="78"/>
    </location>
</feature>
<keyword evidence="1" id="KW-0812">Transmembrane</keyword>
<keyword evidence="1" id="KW-1133">Transmembrane helix</keyword>
<comment type="caution">
    <text evidence="3">The sequence shown here is derived from an EMBL/GenBank/DDBJ whole genome shotgun (WGS) entry which is preliminary data.</text>
</comment>
<feature type="transmembrane region" description="Helical" evidence="1">
    <location>
        <begin position="84"/>
        <end position="103"/>
    </location>
</feature>
<feature type="transmembrane region" description="Helical" evidence="1">
    <location>
        <begin position="139"/>
        <end position="159"/>
    </location>
</feature>
<organism evidence="3 4">
    <name type="scientific">Roseibacillus ishigakijimensis</name>
    <dbReference type="NCBI Taxonomy" id="454146"/>
    <lineage>
        <taxon>Bacteria</taxon>
        <taxon>Pseudomonadati</taxon>
        <taxon>Verrucomicrobiota</taxon>
        <taxon>Verrucomicrobiia</taxon>
        <taxon>Verrucomicrobiales</taxon>
        <taxon>Verrucomicrobiaceae</taxon>
        <taxon>Roseibacillus</taxon>
    </lineage>
</organism>
<dbReference type="InterPro" id="IPR002931">
    <property type="entry name" value="Transglutaminase-like"/>
</dbReference>